<keyword evidence="3" id="KW-1185">Reference proteome</keyword>
<reference evidence="2 3" key="1">
    <citation type="journal article" date="2023" name="Commun. Biol.">
        <title>Genome analysis of Parmales, the sister group of diatoms, reveals the evolutionary specialization of diatoms from phago-mixotrophs to photoautotrophs.</title>
        <authorList>
            <person name="Ban H."/>
            <person name="Sato S."/>
            <person name="Yoshikawa S."/>
            <person name="Yamada K."/>
            <person name="Nakamura Y."/>
            <person name="Ichinomiya M."/>
            <person name="Sato N."/>
            <person name="Blanc-Mathieu R."/>
            <person name="Endo H."/>
            <person name="Kuwata A."/>
            <person name="Ogata H."/>
        </authorList>
    </citation>
    <scope>NUCLEOTIDE SEQUENCE [LARGE SCALE GENOMIC DNA]</scope>
</reference>
<accession>A0ABQ6MWG7</accession>
<feature type="region of interest" description="Disordered" evidence="1">
    <location>
        <begin position="58"/>
        <end position="86"/>
    </location>
</feature>
<protein>
    <submittedName>
        <fullName evidence="2">Uncharacterized protein</fullName>
    </submittedName>
</protein>
<proteinExistence type="predicted"/>
<evidence type="ECO:0000256" key="1">
    <source>
        <dbReference type="SAM" id="MobiDB-lite"/>
    </source>
</evidence>
<evidence type="ECO:0000313" key="2">
    <source>
        <dbReference type="EMBL" id="GMI34917.1"/>
    </source>
</evidence>
<dbReference type="Proteomes" id="UP001165060">
    <property type="component" value="Unassembled WGS sequence"/>
</dbReference>
<name>A0ABQ6MWG7_9STRA</name>
<dbReference type="EMBL" id="BRYB01000663">
    <property type="protein sequence ID" value="GMI34917.1"/>
    <property type="molecule type" value="Genomic_DNA"/>
</dbReference>
<evidence type="ECO:0000313" key="3">
    <source>
        <dbReference type="Proteomes" id="UP001165060"/>
    </source>
</evidence>
<comment type="caution">
    <text evidence="2">The sequence shown here is derived from an EMBL/GenBank/DDBJ whole genome shotgun (WGS) entry which is preliminary data.</text>
</comment>
<feature type="non-terminal residue" evidence="2">
    <location>
        <position position="86"/>
    </location>
</feature>
<organism evidence="2 3">
    <name type="scientific">Tetraparma gracilis</name>
    <dbReference type="NCBI Taxonomy" id="2962635"/>
    <lineage>
        <taxon>Eukaryota</taxon>
        <taxon>Sar</taxon>
        <taxon>Stramenopiles</taxon>
        <taxon>Ochrophyta</taxon>
        <taxon>Bolidophyceae</taxon>
        <taxon>Parmales</taxon>
        <taxon>Triparmaceae</taxon>
        <taxon>Tetraparma</taxon>
    </lineage>
</organism>
<gene>
    <name evidence="2" type="ORF">TeGR_g7700</name>
</gene>
<sequence>MSFLSSDLSALAVRSAWTSSPSSPLGSLPEVLLDYILELARPARAERVVCHGFSPRAACAAGEPADEEDSLSSCSDEPSSPPPSSP</sequence>